<sequence>MPSFHFEERPRFAKWGLFMRNPQGLRVPIRVDRSLPTPLHDQVAHQLRQAIESGQLAAGTRMPSTRTMAEVLQVSRGVALAAYEILFAEGYVTGKHGSGTYVAPRDRAETRSTPRTSAIAPAQGPVDLTPGQLTAEAFPIAAWRAAWRRASHHAPPIDEPPSAGLPELRHAIAGLLRDTRGLVLDQHEVIVVSGYGEALRLAVPGAGERAVTIGLEDPAPAEFRNALARHATILPVPVDGAGARADLIPPGCDAVVVTPERNDPLGARMSVDRRHALSAWAADNNALVIEPAFDGVFNPNVNPRPSVLATGDPARTMMFGSFRDLLTPSLRLAFLVVPRRLAATIEARVPYAPEPPSAMCQQVVADLLRAGCATRRIDRLSTLYAQRRTLLRQSLGAYPETSLLGSDTGTSATLLLPASIPAARLSRTLRDRGVITADLADYYHHRARPKNGIILGYAHLDEMTLRRALRIITNTLDEQGLARRTAGRARTVA</sequence>
<dbReference type="InterPro" id="IPR051446">
    <property type="entry name" value="HTH_trans_reg/aminotransferase"/>
</dbReference>
<dbReference type="Gene3D" id="1.10.10.10">
    <property type="entry name" value="Winged helix-like DNA-binding domain superfamily/Winged helix DNA-binding domain"/>
    <property type="match status" value="1"/>
</dbReference>
<evidence type="ECO:0000256" key="1">
    <source>
        <dbReference type="ARBA" id="ARBA00005384"/>
    </source>
</evidence>
<comment type="similarity">
    <text evidence="1">In the C-terminal section; belongs to the class-I pyridoxal-phosphate-dependent aminotransferase family.</text>
</comment>
<comment type="caution">
    <text evidence="8">The sequence shown here is derived from an EMBL/GenBank/DDBJ whole genome shotgun (WGS) entry which is preliminary data.</text>
</comment>
<dbReference type="SUPFAM" id="SSF53383">
    <property type="entry name" value="PLP-dependent transferases"/>
    <property type="match status" value="1"/>
</dbReference>
<evidence type="ECO:0000313" key="8">
    <source>
        <dbReference type="EMBL" id="GES05526.1"/>
    </source>
</evidence>
<name>A0A5M3W9L8_9ACTN</name>
<protein>
    <submittedName>
        <fullName evidence="8">GntR family transcriptional regulator</fullName>
    </submittedName>
</protein>
<dbReference type="InterPro" id="IPR000524">
    <property type="entry name" value="Tscrpt_reg_HTH_GntR"/>
</dbReference>
<dbReference type="InterPro" id="IPR036388">
    <property type="entry name" value="WH-like_DNA-bd_sf"/>
</dbReference>
<dbReference type="GO" id="GO:0003677">
    <property type="term" value="F:DNA binding"/>
    <property type="evidence" value="ECO:0007669"/>
    <property type="project" value="UniProtKB-KW"/>
</dbReference>
<dbReference type="InterPro" id="IPR015424">
    <property type="entry name" value="PyrdxlP-dep_Trfase"/>
</dbReference>
<evidence type="ECO:0000313" key="9">
    <source>
        <dbReference type="Proteomes" id="UP000334990"/>
    </source>
</evidence>
<dbReference type="PROSITE" id="PS50949">
    <property type="entry name" value="HTH_GNTR"/>
    <property type="match status" value="1"/>
</dbReference>
<dbReference type="GO" id="GO:0003700">
    <property type="term" value="F:DNA-binding transcription factor activity"/>
    <property type="evidence" value="ECO:0007669"/>
    <property type="project" value="InterPro"/>
</dbReference>
<keyword evidence="4" id="KW-0238">DNA-binding</keyword>
<keyword evidence="3" id="KW-0805">Transcription regulation</keyword>
<dbReference type="CDD" id="cd07377">
    <property type="entry name" value="WHTH_GntR"/>
    <property type="match status" value="1"/>
</dbReference>
<keyword evidence="5" id="KW-0804">Transcription</keyword>
<dbReference type="SUPFAM" id="SSF46785">
    <property type="entry name" value="Winged helix' DNA-binding domain"/>
    <property type="match status" value="1"/>
</dbReference>
<organism evidence="8 9">
    <name type="scientific">Acrocarpospora corrugata</name>
    <dbReference type="NCBI Taxonomy" id="35763"/>
    <lineage>
        <taxon>Bacteria</taxon>
        <taxon>Bacillati</taxon>
        <taxon>Actinomycetota</taxon>
        <taxon>Actinomycetes</taxon>
        <taxon>Streptosporangiales</taxon>
        <taxon>Streptosporangiaceae</taxon>
        <taxon>Acrocarpospora</taxon>
    </lineage>
</organism>
<dbReference type="PANTHER" id="PTHR46577">
    <property type="entry name" value="HTH-TYPE TRANSCRIPTIONAL REGULATORY PROTEIN GABR"/>
    <property type="match status" value="1"/>
</dbReference>
<keyword evidence="2" id="KW-0663">Pyridoxal phosphate</keyword>
<accession>A0A5M3W9L8</accession>
<feature type="domain" description="HTH gntR-type" evidence="7">
    <location>
        <begin position="37"/>
        <end position="105"/>
    </location>
</feature>
<dbReference type="CDD" id="cd00609">
    <property type="entry name" value="AAT_like"/>
    <property type="match status" value="1"/>
</dbReference>
<dbReference type="SMART" id="SM00345">
    <property type="entry name" value="HTH_GNTR"/>
    <property type="match status" value="1"/>
</dbReference>
<dbReference type="Pfam" id="PF00392">
    <property type="entry name" value="GntR"/>
    <property type="match status" value="1"/>
</dbReference>
<evidence type="ECO:0000256" key="3">
    <source>
        <dbReference type="ARBA" id="ARBA00023015"/>
    </source>
</evidence>
<dbReference type="PANTHER" id="PTHR46577:SF1">
    <property type="entry name" value="HTH-TYPE TRANSCRIPTIONAL REGULATORY PROTEIN GABR"/>
    <property type="match status" value="1"/>
</dbReference>
<evidence type="ECO:0000256" key="4">
    <source>
        <dbReference type="ARBA" id="ARBA00023125"/>
    </source>
</evidence>
<dbReference type="Pfam" id="PF00155">
    <property type="entry name" value="Aminotran_1_2"/>
    <property type="match status" value="1"/>
</dbReference>
<dbReference type="AlphaFoldDB" id="A0A5M3W9L8"/>
<evidence type="ECO:0000256" key="5">
    <source>
        <dbReference type="ARBA" id="ARBA00023163"/>
    </source>
</evidence>
<dbReference type="InterPro" id="IPR004839">
    <property type="entry name" value="Aminotransferase_I/II_large"/>
</dbReference>
<evidence type="ECO:0000256" key="6">
    <source>
        <dbReference type="SAM" id="MobiDB-lite"/>
    </source>
</evidence>
<dbReference type="GO" id="GO:0030170">
    <property type="term" value="F:pyridoxal phosphate binding"/>
    <property type="evidence" value="ECO:0007669"/>
    <property type="project" value="InterPro"/>
</dbReference>
<proteinExistence type="inferred from homology"/>
<gene>
    <name evidence="8" type="ORF">Acor_75940</name>
</gene>
<reference evidence="8 9" key="1">
    <citation type="submission" date="2019-10" db="EMBL/GenBank/DDBJ databases">
        <title>Whole genome shotgun sequence of Acrocarpospora corrugata NBRC 13972.</title>
        <authorList>
            <person name="Ichikawa N."/>
            <person name="Kimura A."/>
            <person name="Kitahashi Y."/>
            <person name="Komaki H."/>
            <person name="Oguchi A."/>
        </authorList>
    </citation>
    <scope>NUCLEOTIDE SEQUENCE [LARGE SCALE GENOMIC DNA]</scope>
    <source>
        <strain evidence="8 9">NBRC 13972</strain>
    </source>
</reference>
<feature type="region of interest" description="Disordered" evidence="6">
    <location>
        <begin position="105"/>
        <end position="130"/>
    </location>
</feature>
<evidence type="ECO:0000256" key="2">
    <source>
        <dbReference type="ARBA" id="ARBA00022898"/>
    </source>
</evidence>
<dbReference type="EMBL" id="BLAD01000103">
    <property type="protein sequence ID" value="GES05526.1"/>
    <property type="molecule type" value="Genomic_DNA"/>
</dbReference>
<dbReference type="Proteomes" id="UP000334990">
    <property type="component" value="Unassembled WGS sequence"/>
</dbReference>
<evidence type="ECO:0000259" key="7">
    <source>
        <dbReference type="PROSITE" id="PS50949"/>
    </source>
</evidence>
<keyword evidence="9" id="KW-1185">Reference proteome</keyword>
<dbReference type="InterPro" id="IPR036390">
    <property type="entry name" value="WH_DNA-bd_sf"/>
</dbReference>
<dbReference type="InterPro" id="IPR015421">
    <property type="entry name" value="PyrdxlP-dep_Trfase_major"/>
</dbReference>
<dbReference type="Gene3D" id="3.40.640.10">
    <property type="entry name" value="Type I PLP-dependent aspartate aminotransferase-like (Major domain)"/>
    <property type="match status" value="1"/>
</dbReference>